<keyword evidence="9" id="KW-0630">Potassium</keyword>
<dbReference type="InterPro" id="IPR027417">
    <property type="entry name" value="P-loop_NTPase"/>
</dbReference>
<dbReference type="Pfam" id="PF12631">
    <property type="entry name" value="MnmE_helical"/>
    <property type="match status" value="1"/>
</dbReference>
<dbReference type="GO" id="GO:0005829">
    <property type="term" value="C:cytosol"/>
    <property type="evidence" value="ECO:0007669"/>
    <property type="project" value="TreeGrafter"/>
</dbReference>
<dbReference type="PROSITE" id="PS51709">
    <property type="entry name" value="G_TRME"/>
    <property type="match status" value="1"/>
</dbReference>
<dbReference type="Gene3D" id="3.40.50.300">
    <property type="entry name" value="P-loop containing nucleotide triphosphate hydrolases"/>
    <property type="match status" value="1"/>
</dbReference>
<dbReference type="NCBIfam" id="NF003661">
    <property type="entry name" value="PRK05291.1-3"/>
    <property type="match status" value="1"/>
</dbReference>
<dbReference type="AlphaFoldDB" id="A0A0F9CQH6"/>
<evidence type="ECO:0000256" key="1">
    <source>
        <dbReference type="ARBA" id="ARBA00004229"/>
    </source>
</evidence>
<dbReference type="GO" id="GO:0030488">
    <property type="term" value="P:tRNA methylation"/>
    <property type="evidence" value="ECO:0007669"/>
    <property type="project" value="TreeGrafter"/>
</dbReference>
<dbReference type="PANTHER" id="PTHR42714:SF2">
    <property type="entry name" value="TRNA MODIFICATION GTPASE GTPBP3, MITOCHONDRIAL"/>
    <property type="match status" value="1"/>
</dbReference>
<feature type="domain" description="TrmE-type G" evidence="11">
    <location>
        <begin position="223"/>
        <end position="382"/>
    </location>
</feature>
<dbReference type="Gene3D" id="1.20.120.430">
    <property type="entry name" value="tRNA modification GTPase MnmE domain 2"/>
    <property type="match status" value="1"/>
</dbReference>
<accession>A0A0F9CQH6</accession>
<evidence type="ECO:0000256" key="2">
    <source>
        <dbReference type="ARBA" id="ARBA00011043"/>
    </source>
</evidence>
<dbReference type="FunFam" id="3.30.1360.120:FF:000003">
    <property type="entry name" value="tRNA modification GTPase MnmE"/>
    <property type="match status" value="1"/>
</dbReference>
<sequence>MISEDTIAAIATPIGESGIGIVRMSGKESFLIAKKIFQPSCGKKVNWKTPFKTHYGWIIDPESKELIDEVLLTLMPAPKSYTREDIAEINCHSGPVPLRKTLRLTLRLGARLAEAGEFTKRAFLNGRIDLAQAESVLEVVQAKTEKSLEIALNQLKGGLSEKINTLKRKMVDCLSCLEAEIEFGEEDIEPLSRKDEESRLKDILVQIALLLKTARRGRVYKDGLKAVIVGRPNVGKSSLLNTLLQRERAIVSHIPGTTRDTIEEMINIKGFPLWIIDTAGLREVEGKIEEEAVRRTHAKLEEANIILLMVDGSLPLEKEDISILERMKKEKTLLIVNKIDLPQRINRGRVNFFFPGQEVVEISATQEINLEKLKERIAEFALKEAVLSSSDSVILSIRQEQALEQAKQNIERALLGTKGKLSEELIAFDLREAIDRLGEITGEVVADDILDQIFSHFCIGK</sequence>
<evidence type="ECO:0000256" key="8">
    <source>
        <dbReference type="ARBA" id="ARBA00022842"/>
    </source>
</evidence>
<comment type="similarity">
    <text evidence="2">Belongs to the TRAFAC class TrmE-Era-EngA-EngB-Septin-like GTPase superfamily. TrmE GTPase family.</text>
</comment>
<dbReference type="CDD" id="cd14858">
    <property type="entry name" value="TrmE_N"/>
    <property type="match status" value="1"/>
</dbReference>
<keyword evidence="10" id="KW-0342">GTP-binding</keyword>
<evidence type="ECO:0000256" key="5">
    <source>
        <dbReference type="ARBA" id="ARBA00022723"/>
    </source>
</evidence>
<evidence type="ECO:0000313" key="12">
    <source>
        <dbReference type="EMBL" id="KKL51628.1"/>
    </source>
</evidence>
<dbReference type="FunFam" id="3.40.50.300:FF:001376">
    <property type="entry name" value="tRNA modification GTPase MnmE"/>
    <property type="match status" value="1"/>
</dbReference>
<keyword evidence="6" id="KW-0547">Nucleotide-binding</keyword>
<dbReference type="HAMAP" id="MF_00379">
    <property type="entry name" value="GTPase_MnmE"/>
    <property type="match status" value="1"/>
</dbReference>
<keyword evidence="3" id="KW-0963">Cytoplasm</keyword>
<dbReference type="GO" id="GO:0009507">
    <property type="term" value="C:chloroplast"/>
    <property type="evidence" value="ECO:0007669"/>
    <property type="project" value="UniProtKB-SubCell"/>
</dbReference>
<dbReference type="GO" id="GO:0005525">
    <property type="term" value="F:GTP binding"/>
    <property type="evidence" value="ECO:0007669"/>
    <property type="project" value="UniProtKB-KW"/>
</dbReference>
<dbReference type="GO" id="GO:0046872">
    <property type="term" value="F:metal ion binding"/>
    <property type="evidence" value="ECO:0007669"/>
    <property type="project" value="UniProtKB-KW"/>
</dbReference>
<protein>
    <recommendedName>
        <fullName evidence="11">TrmE-type G domain-containing protein</fullName>
    </recommendedName>
</protein>
<dbReference type="InterPro" id="IPR005225">
    <property type="entry name" value="Small_GTP-bd"/>
</dbReference>
<dbReference type="NCBIfam" id="TIGR00231">
    <property type="entry name" value="small_GTP"/>
    <property type="match status" value="1"/>
</dbReference>
<dbReference type="EMBL" id="LAZR01032180">
    <property type="protein sequence ID" value="KKL51628.1"/>
    <property type="molecule type" value="Genomic_DNA"/>
</dbReference>
<proteinExistence type="inferred from homology"/>
<dbReference type="GO" id="GO:0002098">
    <property type="term" value="P:tRNA wobble uridine modification"/>
    <property type="evidence" value="ECO:0007669"/>
    <property type="project" value="TreeGrafter"/>
</dbReference>
<evidence type="ECO:0000256" key="10">
    <source>
        <dbReference type="ARBA" id="ARBA00023134"/>
    </source>
</evidence>
<dbReference type="Pfam" id="PF01926">
    <property type="entry name" value="MMR_HSR1"/>
    <property type="match status" value="1"/>
</dbReference>
<dbReference type="GO" id="GO:0042802">
    <property type="term" value="F:identical protein binding"/>
    <property type="evidence" value="ECO:0007669"/>
    <property type="project" value="UniProtKB-ARBA"/>
</dbReference>
<dbReference type="InterPro" id="IPR006073">
    <property type="entry name" value="GTP-bd"/>
</dbReference>
<keyword evidence="4" id="KW-0819">tRNA processing</keyword>
<dbReference type="SUPFAM" id="SSF52540">
    <property type="entry name" value="P-loop containing nucleoside triphosphate hydrolases"/>
    <property type="match status" value="1"/>
</dbReference>
<organism evidence="12">
    <name type="scientific">marine sediment metagenome</name>
    <dbReference type="NCBI Taxonomy" id="412755"/>
    <lineage>
        <taxon>unclassified sequences</taxon>
        <taxon>metagenomes</taxon>
        <taxon>ecological metagenomes</taxon>
    </lineage>
</organism>
<dbReference type="InterPro" id="IPR018948">
    <property type="entry name" value="GTP-bd_TrmE_N"/>
</dbReference>
<evidence type="ECO:0000259" key="11">
    <source>
        <dbReference type="PROSITE" id="PS51709"/>
    </source>
</evidence>
<evidence type="ECO:0000256" key="6">
    <source>
        <dbReference type="ARBA" id="ARBA00022741"/>
    </source>
</evidence>
<evidence type="ECO:0000256" key="3">
    <source>
        <dbReference type="ARBA" id="ARBA00022490"/>
    </source>
</evidence>
<dbReference type="PRINTS" id="PR00449">
    <property type="entry name" value="RASTRNSFRMNG"/>
</dbReference>
<evidence type="ECO:0000256" key="7">
    <source>
        <dbReference type="ARBA" id="ARBA00022801"/>
    </source>
</evidence>
<dbReference type="InterPro" id="IPR025867">
    <property type="entry name" value="MnmE_helical"/>
</dbReference>
<comment type="subcellular location">
    <subcellularLocation>
        <location evidence="1">Plastid</location>
        <location evidence="1">Chloroplast</location>
    </subcellularLocation>
</comment>
<keyword evidence="8" id="KW-0460">Magnesium</keyword>
<dbReference type="InterPro" id="IPR027368">
    <property type="entry name" value="MnmE_dom2"/>
</dbReference>
<dbReference type="NCBIfam" id="TIGR00450">
    <property type="entry name" value="mnmE_trmE_thdF"/>
    <property type="match status" value="1"/>
</dbReference>
<dbReference type="InterPro" id="IPR031168">
    <property type="entry name" value="G_TrmE"/>
</dbReference>
<comment type="caution">
    <text evidence="12">The sequence shown here is derived from an EMBL/GenBank/DDBJ whole genome shotgun (WGS) entry which is preliminary data.</text>
</comment>
<reference evidence="12" key="1">
    <citation type="journal article" date="2015" name="Nature">
        <title>Complex archaea that bridge the gap between prokaryotes and eukaryotes.</title>
        <authorList>
            <person name="Spang A."/>
            <person name="Saw J.H."/>
            <person name="Jorgensen S.L."/>
            <person name="Zaremba-Niedzwiedzka K."/>
            <person name="Martijn J."/>
            <person name="Lind A.E."/>
            <person name="van Eijk R."/>
            <person name="Schleper C."/>
            <person name="Guy L."/>
            <person name="Ettema T.J."/>
        </authorList>
    </citation>
    <scope>NUCLEOTIDE SEQUENCE</scope>
</reference>
<evidence type="ECO:0000256" key="9">
    <source>
        <dbReference type="ARBA" id="ARBA00022958"/>
    </source>
</evidence>
<dbReference type="CDD" id="cd04164">
    <property type="entry name" value="trmE"/>
    <property type="match status" value="1"/>
</dbReference>
<dbReference type="PANTHER" id="PTHR42714">
    <property type="entry name" value="TRNA MODIFICATION GTPASE GTPBP3"/>
    <property type="match status" value="1"/>
</dbReference>
<gene>
    <name evidence="12" type="ORF">LCGC14_2293590</name>
</gene>
<dbReference type="Gene3D" id="3.30.1360.120">
    <property type="entry name" value="Probable tRNA modification gtpase trme, domain 1"/>
    <property type="match status" value="1"/>
</dbReference>
<keyword evidence="7" id="KW-0378">Hydrolase</keyword>
<dbReference type="Pfam" id="PF10396">
    <property type="entry name" value="TrmE_N"/>
    <property type="match status" value="1"/>
</dbReference>
<dbReference type="InterPro" id="IPR027266">
    <property type="entry name" value="TrmE/GcvT-like"/>
</dbReference>
<keyword evidence="5" id="KW-0479">Metal-binding</keyword>
<dbReference type="GO" id="GO:0003924">
    <property type="term" value="F:GTPase activity"/>
    <property type="evidence" value="ECO:0007669"/>
    <property type="project" value="InterPro"/>
</dbReference>
<evidence type="ECO:0000256" key="4">
    <source>
        <dbReference type="ARBA" id="ARBA00022694"/>
    </source>
</evidence>
<dbReference type="InterPro" id="IPR004520">
    <property type="entry name" value="GTPase_MnmE"/>
</dbReference>
<name>A0A0F9CQH6_9ZZZZ</name>